<proteinExistence type="predicted"/>
<dbReference type="EMBL" id="MFDE01000020">
    <property type="protein sequence ID" value="OGE38454.1"/>
    <property type="molecule type" value="Genomic_DNA"/>
</dbReference>
<organism evidence="1 2">
    <name type="scientific">Candidatus Daviesbacteria bacterium RIFCSPHIGHO2_12_FULL_37_11</name>
    <dbReference type="NCBI Taxonomy" id="1797777"/>
    <lineage>
        <taxon>Bacteria</taxon>
        <taxon>Candidatus Daviesiibacteriota</taxon>
    </lineage>
</organism>
<dbReference type="Proteomes" id="UP000176527">
    <property type="component" value="Unassembled WGS sequence"/>
</dbReference>
<dbReference type="AlphaFoldDB" id="A0A1F5KC88"/>
<protein>
    <submittedName>
        <fullName evidence="1">Uncharacterized protein</fullName>
    </submittedName>
</protein>
<evidence type="ECO:0000313" key="2">
    <source>
        <dbReference type="Proteomes" id="UP000176527"/>
    </source>
</evidence>
<sequence>MNYKFAKLVGLNTDIEAAQITISTNDPQNSFLGVIELTCDDAFVRGRQALSELVDSYLEERIDSKTEGERLKDSFTALLDKLKDVKSFSVVISSLQGKVLYIIGQGNIDCFLRRVDKISTLDSTSGQLVSGFLQERDRIFFSTRNLTKYLGDDLKITLELPFLRWEEEMEAKINAREDLAEDSPEVTEEQDTSLRRAGLIIDVEGDEILEDITPAKEMNLRAEEIENKFAYKVKIGDIFRKIQINKVTYYFIRNILPGSSLREASGKARLVLASILIMVVIAGAGLKFKSFKDQERMSNFVNFMQQAEVDFKEAQNLKTLNAEEAALKLSSAKEMLEKALKINSKDIRAQELKKQIDEESGNISQKFDGNFSEFLDLSLIKKGFKSQNISLSAGKILSLNTEDSTVVVIDISKKSQKILSGREKLGEAKFASINGSSAFVYSADKGIIRIDTGSQEASSAAKADKDWGKISDIVGFGGNIYLLDKEKNQIWKYMAVASGYPGKRNYLNEGVKVDFSSAARMQIESSIYVLKTGGEILRFTKGEPDHFSIGGLDRGIKDPKSIFTSSDTENLYILDSGNSRLVVLSKTGEYKAQYSGDKFGSATDLVADEIGKKVYLLEGSRIWQMDLK</sequence>
<dbReference type="InterPro" id="IPR011042">
    <property type="entry name" value="6-blade_b-propeller_TolB-like"/>
</dbReference>
<name>A0A1F5KC88_9BACT</name>
<accession>A0A1F5KC88</accession>
<evidence type="ECO:0000313" key="1">
    <source>
        <dbReference type="EMBL" id="OGE38454.1"/>
    </source>
</evidence>
<dbReference type="SUPFAM" id="SSF63825">
    <property type="entry name" value="YWTD domain"/>
    <property type="match status" value="1"/>
</dbReference>
<reference evidence="1 2" key="1">
    <citation type="journal article" date="2016" name="Nat. Commun.">
        <title>Thousands of microbial genomes shed light on interconnected biogeochemical processes in an aquifer system.</title>
        <authorList>
            <person name="Anantharaman K."/>
            <person name="Brown C.T."/>
            <person name="Hug L.A."/>
            <person name="Sharon I."/>
            <person name="Castelle C.J."/>
            <person name="Probst A.J."/>
            <person name="Thomas B.C."/>
            <person name="Singh A."/>
            <person name="Wilkins M.J."/>
            <person name="Karaoz U."/>
            <person name="Brodie E.L."/>
            <person name="Williams K.H."/>
            <person name="Hubbard S.S."/>
            <person name="Banfield J.F."/>
        </authorList>
    </citation>
    <scope>NUCLEOTIDE SEQUENCE [LARGE SCALE GENOMIC DNA]</scope>
</reference>
<gene>
    <name evidence="1" type="ORF">A3F00_00510</name>
</gene>
<dbReference type="Gene3D" id="2.120.10.30">
    <property type="entry name" value="TolB, C-terminal domain"/>
    <property type="match status" value="1"/>
</dbReference>
<comment type="caution">
    <text evidence="1">The sequence shown here is derived from an EMBL/GenBank/DDBJ whole genome shotgun (WGS) entry which is preliminary data.</text>
</comment>